<feature type="region of interest" description="Disordered" evidence="1">
    <location>
        <begin position="77"/>
        <end position="130"/>
    </location>
</feature>
<accession>A0A9D4GL37</accession>
<reference evidence="3" key="2">
    <citation type="submission" date="2020-11" db="EMBL/GenBank/DDBJ databases">
        <authorList>
            <person name="McCartney M.A."/>
            <person name="Auch B."/>
            <person name="Kono T."/>
            <person name="Mallez S."/>
            <person name="Becker A."/>
            <person name="Gohl D.M."/>
            <person name="Silverstein K.A.T."/>
            <person name="Koren S."/>
            <person name="Bechman K.B."/>
            <person name="Herman A."/>
            <person name="Abrahante J.E."/>
            <person name="Garbe J."/>
        </authorList>
    </citation>
    <scope>NUCLEOTIDE SEQUENCE</scope>
    <source>
        <strain evidence="3">Duluth1</strain>
        <tissue evidence="3">Whole animal</tissue>
    </source>
</reference>
<proteinExistence type="predicted"/>
<evidence type="ECO:0000313" key="4">
    <source>
        <dbReference type="Proteomes" id="UP000828390"/>
    </source>
</evidence>
<keyword evidence="2" id="KW-1133">Transmembrane helix</keyword>
<protein>
    <submittedName>
        <fullName evidence="3">Uncharacterized protein</fullName>
    </submittedName>
</protein>
<evidence type="ECO:0000256" key="1">
    <source>
        <dbReference type="SAM" id="MobiDB-lite"/>
    </source>
</evidence>
<feature type="transmembrane region" description="Helical" evidence="2">
    <location>
        <begin position="49"/>
        <end position="69"/>
    </location>
</feature>
<name>A0A9D4GL37_DREPO</name>
<organism evidence="3 4">
    <name type="scientific">Dreissena polymorpha</name>
    <name type="common">Zebra mussel</name>
    <name type="synonym">Mytilus polymorpha</name>
    <dbReference type="NCBI Taxonomy" id="45954"/>
    <lineage>
        <taxon>Eukaryota</taxon>
        <taxon>Metazoa</taxon>
        <taxon>Spiralia</taxon>
        <taxon>Lophotrochozoa</taxon>
        <taxon>Mollusca</taxon>
        <taxon>Bivalvia</taxon>
        <taxon>Autobranchia</taxon>
        <taxon>Heteroconchia</taxon>
        <taxon>Euheterodonta</taxon>
        <taxon>Imparidentia</taxon>
        <taxon>Neoheterodontei</taxon>
        <taxon>Myida</taxon>
        <taxon>Dreissenoidea</taxon>
        <taxon>Dreissenidae</taxon>
        <taxon>Dreissena</taxon>
    </lineage>
</organism>
<dbReference type="EMBL" id="JAIWYP010000005">
    <property type="protein sequence ID" value="KAH3817439.1"/>
    <property type="molecule type" value="Genomic_DNA"/>
</dbReference>
<keyword evidence="2" id="KW-0472">Membrane</keyword>
<dbReference type="AlphaFoldDB" id="A0A9D4GL37"/>
<comment type="caution">
    <text evidence="3">The sequence shown here is derived from an EMBL/GenBank/DDBJ whole genome shotgun (WGS) entry which is preliminary data.</text>
</comment>
<sequence>MNNNLTCAGTEIGPFAKPTTQMTTDRPLHVQKIYCEAAHPTENGRNSDLLIFAVIVVILGAAVLCVFLLKERCPKIGNNGKPRHQRRGSFEVEDPENGANLNRWREYEDTTHNSASKGQRRTQRTTEPSRYVYNGQYDENNTVQRTTGCTRYVYNGQYDENKTVQLKIAAHSAASKRPEWTKNPVRNWRSVHGKGSSIEAADAECKRLIEHGSQVSDNDDHKYTDWKCFTPIRDRPEDTVGTDTTALPDDEHIIITGEQRSSQIPDGNSVQSVAQSLTTVEVHIPDPRDVKRGYDDFSEITALKHSDVRVHDDVEMTTLKRLAAPAQHYSVEDECGSTEVTAVNQSPTEEDLVYLETQETQL</sequence>
<keyword evidence="2" id="KW-0812">Transmembrane</keyword>
<evidence type="ECO:0000313" key="3">
    <source>
        <dbReference type="EMBL" id="KAH3817439.1"/>
    </source>
</evidence>
<evidence type="ECO:0000256" key="2">
    <source>
        <dbReference type="SAM" id="Phobius"/>
    </source>
</evidence>
<keyword evidence="4" id="KW-1185">Reference proteome</keyword>
<dbReference type="Proteomes" id="UP000828390">
    <property type="component" value="Unassembled WGS sequence"/>
</dbReference>
<gene>
    <name evidence="3" type="ORF">DPMN_118975</name>
</gene>
<reference evidence="3" key="1">
    <citation type="journal article" date="2019" name="bioRxiv">
        <title>The Genome of the Zebra Mussel, Dreissena polymorpha: A Resource for Invasive Species Research.</title>
        <authorList>
            <person name="McCartney M.A."/>
            <person name="Auch B."/>
            <person name="Kono T."/>
            <person name="Mallez S."/>
            <person name="Zhang Y."/>
            <person name="Obille A."/>
            <person name="Becker A."/>
            <person name="Abrahante J.E."/>
            <person name="Garbe J."/>
            <person name="Badalamenti J.P."/>
            <person name="Herman A."/>
            <person name="Mangelson H."/>
            <person name="Liachko I."/>
            <person name="Sullivan S."/>
            <person name="Sone E.D."/>
            <person name="Koren S."/>
            <person name="Silverstein K.A.T."/>
            <person name="Beckman K.B."/>
            <person name="Gohl D.M."/>
        </authorList>
    </citation>
    <scope>NUCLEOTIDE SEQUENCE</scope>
    <source>
        <strain evidence="3">Duluth1</strain>
        <tissue evidence="3">Whole animal</tissue>
    </source>
</reference>